<keyword evidence="8" id="KW-1185">Reference proteome</keyword>
<feature type="transmembrane region" description="Helical" evidence="5">
    <location>
        <begin position="59"/>
        <end position="78"/>
    </location>
</feature>
<feature type="transmembrane region" description="Helical" evidence="5">
    <location>
        <begin position="185"/>
        <end position="208"/>
    </location>
</feature>
<dbReference type="PANTHER" id="PTHR23526">
    <property type="entry name" value="INTEGRAL MEMBRANE TRANSPORT PROTEIN-RELATED"/>
    <property type="match status" value="1"/>
</dbReference>
<dbReference type="InterPro" id="IPR001958">
    <property type="entry name" value="Tet-R_TetA/multi-R_MdtG-like"/>
</dbReference>
<feature type="transmembrane region" description="Helical" evidence="5">
    <location>
        <begin position="273"/>
        <end position="296"/>
    </location>
</feature>
<protein>
    <submittedName>
        <fullName evidence="7">MFS transporter</fullName>
    </submittedName>
</protein>
<feature type="transmembrane region" description="Helical" evidence="5">
    <location>
        <begin position="333"/>
        <end position="360"/>
    </location>
</feature>
<evidence type="ECO:0000259" key="6">
    <source>
        <dbReference type="PROSITE" id="PS50850"/>
    </source>
</evidence>
<reference evidence="7" key="1">
    <citation type="submission" date="2022-01" db="EMBL/GenBank/DDBJ databases">
        <authorList>
            <person name="Jo J.-H."/>
            <person name="Im W.-T."/>
        </authorList>
    </citation>
    <scope>NUCLEOTIDE SEQUENCE</scope>
    <source>
        <strain evidence="7">I2-34</strain>
    </source>
</reference>
<dbReference type="InterPro" id="IPR052528">
    <property type="entry name" value="Sugar_transport-like"/>
</dbReference>
<dbReference type="PROSITE" id="PS50850">
    <property type="entry name" value="MFS"/>
    <property type="match status" value="1"/>
</dbReference>
<dbReference type="SUPFAM" id="SSF103473">
    <property type="entry name" value="MFS general substrate transporter"/>
    <property type="match status" value="1"/>
</dbReference>
<feature type="transmembrane region" description="Helical" evidence="5">
    <location>
        <begin position="308"/>
        <end position="327"/>
    </location>
</feature>
<name>A0ABS9L5F4_9MICC</name>
<dbReference type="PANTHER" id="PTHR23526:SF4">
    <property type="entry name" value="INTEGRAL MEMBRANE TRANSPORT PROTEIN"/>
    <property type="match status" value="1"/>
</dbReference>
<dbReference type="Pfam" id="PF07690">
    <property type="entry name" value="MFS_1"/>
    <property type="match status" value="1"/>
</dbReference>
<dbReference type="InterPro" id="IPR011701">
    <property type="entry name" value="MFS"/>
</dbReference>
<dbReference type="InterPro" id="IPR020846">
    <property type="entry name" value="MFS_dom"/>
</dbReference>
<organism evidence="7 8">
    <name type="scientific">Arthrobacter hankyongi</name>
    <dbReference type="NCBI Taxonomy" id="2904801"/>
    <lineage>
        <taxon>Bacteria</taxon>
        <taxon>Bacillati</taxon>
        <taxon>Actinomycetota</taxon>
        <taxon>Actinomycetes</taxon>
        <taxon>Micrococcales</taxon>
        <taxon>Micrococcaceae</taxon>
        <taxon>Arthrobacter</taxon>
    </lineage>
</organism>
<evidence type="ECO:0000256" key="1">
    <source>
        <dbReference type="ARBA" id="ARBA00004651"/>
    </source>
</evidence>
<comment type="subcellular location">
    <subcellularLocation>
        <location evidence="1">Cell membrane</location>
        <topology evidence="1">Multi-pass membrane protein</topology>
    </subcellularLocation>
</comment>
<dbReference type="Gene3D" id="1.20.1250.20">
    <property type="entry name" value="MFS general substrate transporter like domains"/>
    <property type="match status" value="1"/>
</dbReference>
<feature type="transmembrane region" description="Helical" evidence="5">
    <location>
        <begin position="372"/>
        <end position="391"/>
    </location>
</feature>
<gene>
    <name evidence="7" type="ORF">LVY72_08170</name>
</gene>
<feature type="transmembrane region" description="Helical" evidence="5">
    <location>
        <begin position="90"/>
        <end position="108"/>
    </location>
</feature>
<dbReference type="CDD" id="cd06174">
    <property type="entry name" value="MFS"/>
    <property type="match status" value="1"/>
</dbReference>
<accession>A0ABS9L5F4</accession>
<evidence type="ECO:0000256" key="3">
    <source>
        <dbReference type="ARBA" id="ARBA00022989"/>
    </source>
</evidence>
<feature type="transmembrane region" description="Helical" evidence="5">
    <location>
        <begin position="21"/>
        <end position="39"/>
    </location>
</feature>
<dbReference type="Proteomes" id="UP001165368">
    <property type="component" value="Unassembled WGS sequence"/>
</dbReference>
<feature type="transmembrane region" description="Helical" evidence="5">
    <location>
        <begin position="150"/>
        <end position="173"/>
    </location>
</feature>
<feature type="transmembrane region" description="Helical" evidence="5">
    <location>
        <begin position="397"/>
        <end position="415"/>
    </location>
</feature>
<dbReference type="EMBL" id="JAKLTQ010000004">
    <property type="protein sequence ID" value="MCG2621893.1"/>
    <property type="molecule type" value="Genomic_DNA"/>
</dbReference>
<keyword evidence="3 5" id="KW-1133">Transmembrane helix</keyword>
<evidence type="ECO:0000313" key="8">
    <source>
        <dbReference type="Proteomes" id="UP001165368"/>
    </source>
</evidence>
<evidence type="ECO:0000256" key="2">
    <source>
        <dbReference type="ARBA" id="ARBA00022692"/>
    </source>
</evidence>
<proteinExistence type="predicted"/>
<dbReference type="InterPro" id="IPR036259">
    <property type="entry name" value="MFS_trans_sf"/>
</dbReference>
<dbReference type="RefSeq" id="WP_237819558.1">
    <property type="nucleotide sequence ID" value="NZ_JAKLTQ010000004.1"/>
</dbReference>
<sequence>MPAEPMPEDTGQETRPGGGGSLTWLWILIGAALLTQTSLNLVRPLVSYKVIALGGDAAAVGLVAAVYAMLPVVAALWLGRLSDRRSSLTGLVVAGALLLAAAAVFLALAPDLLWLGAASVVLGMGHLVFTIAGQSAIARYAPVGHLDAGFGWFTAAFSGGQLLGPLLAGLLLGHGLESSGSARMAAINSALFLAAGIAAAAVPLMFAYRPGPRRTLDGQPAAGNATAAPPVETALQILRRPGVAWNMLAAMALLATIDILVAFLPLLAEERGVAPLVVGTLLAVRACASIVSRLMISQLLQRFSRYQLLIASLLGAGAALLFTPLLLENFWAAAVSLAIGGLLLGLGQPLTMSLITQAVLPQSRGAALALRLLGNRVGQVVFPLAAGLLAAPLGPAGAIWFACLVLGGAGAAKLVHRR</sequence>
<comment type="caution">
    <text evidence="7">The sequence shown here is derived from an EMBL/GenBank/DDBJ whole genome shotgun (WGS) entry which is preliminary data.</text>
</comment>
<feature type="domain" description="Major facilitator superfamily (MFS) profile" evidence="6">
    <location>
        <begin position="24"/>
        <end position="418"/>
    </location>
</feature>
<evidence type="ECO:0000256" key="5">
    <source>
        <dbReference type="SAM" id="Phobius"/>
    </source>
</evidence>
<evidence type="ECO:0000313" key="7">
    <source>
        <dbReference type="EMBL" id="MCG2621893.1"/>
    </source>
</evidence>
<feature type="transmembrane region" description="Helical" evidence="5">
    <location>
        <begin position="114"/>
        <end position="138"/>
    </location>
</feature>
<keyword evidence="4 5" id="KW-0472">Membrane</keyword>
<evidence type="ECO:0000256" key="4">
    <source>
        <dbReference type="ARBA" id="ARBA00023136"/>
    </source>
</evidence>
<keyword evidence="2 5" id="KW-0812">Transmembrane</keyword>
<dbReference type="PRINTS" id="PR01035">
    <property type="entry name" value="TCRTETA"/>
</dbReference>
<feature type="transmembrane region" description="Helical" evidence="5">
    <location>
        <begin position="243"/>
        <end position="267"/>
    </location>
</feature>